<organism evidence="2 3">
    <name type="scientific">Martelella radicis</name>
    <dbReference type="NCBI Taxonomy" id="1397476"/>
    <lineage>
        <taxon>Bacteria</taxon>
        <taxon>Pseudomonadati</taxon>
        <taxon>Pseudomonadota</taxon>
        <taxon>Alphaproteobacteria</taxon>
        <taxon>Hyphomicrobiales</taxon>
        <taxon>Aurantimonadaceae</taxon>
        <taxon>Martelella</taxon>
    </lineage>
</organism>
<evidence type="ECO:0000313" key="3">
    <source>
        <dbReference type="Proteomes" id="UP000530571"/>
    </source>
</evidence>
<accession>A0A7W6KNX5</accession>
<name>A0A7W6KNX5_9HYPH</name>
<evidence type="ECO:0000313" key="2">
    <source>
        <dbReference type="EMBL" id="MBB4123278.1"/>
    </source>
</evidence>
<dbReference type="AlphaFoldDB" id="A0A7W6KNX5"/>
<sequence>MNQIHNERIKLLATFLNGLGIAVFGVGGLAPVFSSLNSATGTPLFLIPVSIICFLTAGALHYVASTILKRLKP</sequence>
<protein>
    <submittedName>
        <fullName evidence="2">Putative membrane protein YfcA</fullName>
    </submittedName>
</protein>
<keyword evidence="1" id="KW-1133">Transmembrane helix</keyword>
<comment type="caution">
    <text evidence="2">The sequence shown here is derived from an EMBL/GenBank/DDBJ whole genome shotgun (WGS) entry which is preliminary data.</text>
</comment>
<keyword evidence="1" id="KW-0812">Transmembrane</keyword>
<gene>
    <name evidence="2" type="ORF">GGR30_003221</name>
</gene>
<feature type="transmembrane region" description="Helical" evidence="1">
    <location>
        <begin position="12"/>
        <end position="33"/>
    </location>
</feature>
<keyword evidence="3" id="KW-1185">Reference proteome</keyword>
<reference evidence="2 3" key="1">
    <citation type="submission" date="2020-08" db="EMBL/GenBank/DDBJ databases">
        <title>Genomic Encyclopedia of Type Strains, Phase IV (KMG-IV): sequencing the most valuable type-strain genomes for metagenomic binning, comparative biology and taxonomic classification.</title>
        <authorList>
            <person name="Goeker M."/>
        </authorList>
    </citation>
    <scope>NUCLEOTIDE SEQUENCE [LARGE SCALE GENOMIC DNA]</scope>
    <source>
        <strain evidence="2 3">DSM 28101</strain>
    </source>
</reference>
<dbReference type="EMBL" id="JACIDZ010000011">
    <property type="protein sequence ID" value="MBB4123278.1"/>
    <property type="molecule type" value="Genomic_DNA"/>
</dbReference>
<feature type="transmembrane region" description="Helical" evidence="1">
    <location>
        <begin position="45"/>
        <end position="64"/>
    </location>
</feature>
<evidence type="ECO:0000256" key="1">
    <source>
        <dbReference type="SAM" id="Phobius"/>
    </source>
</evidence>
<proteinExistence type="predicted"/>
<dbReference type="Proteomes" id="UP000530571">
    <property type="component" value="Unassembled WGS sequence"/>
</dbReference>
<keyword evidence="1" id="KW-0472">Membrane</keyword>
<dbReference type="RefSeq" id="WP_183488093.1">
    <property type="nucleotide sequence ID" value="NZ_JACIDZ010000011.1"/>
</dbReference>